<evidence type="ECO:0000313" key="6">
    <source>
        <dbReference type="Proteomes" id="UP000054016"/>
    </source>
</evidence>
<evidence type="ECO:0000256" key="3">
    <source>
        <dbReference type="ARBA" id="ARBA00022691"/>
    </source>
</evidence>
<proteinExistence type="predicted"/>
<evidence type="ECO:0000256" key="1">
    <source>
        <dbReference type="ARBA" id="ARBA00012221"/>
    </source>
</evidence>
<dbReference type="EC" id="2.5.1.108" evidence="1"/>
<dbReference type="PANTHER" id="PTHR10762:SF1">
    <property type="entry name" value="2-(3-AMINO-3-CARBOXYPROPYL)HISTIDINE SYNTHASE SUBUNIT 1"/>
    <property type="match status" value="1"/>
</dbReference>
<sequence length="186" mass="20382">MKGFDFEEERIKQEIAKLSAKRVLLQIPQGLKPEGPRLAKIIEKTGALPIISADPCYGACDLATSEAKSLGIDLIVHFGHSKLLKHEQVTTFYVEARATVPVAEVLEKAVLLLSKYNKIGLATTVQHVHTLDEARTILVRAGKTVVVGDAGRVTYSGQVIGCDYSNVRSVAHHNSRPLRKQGLLYK</sequence>
<dbReference type="GO" id="GO:0017183">
    <property type="term" value="P:protein histidyl modification to diphthamide"/>
    <property type="evidence" value="ECO:0007669"/>
    <property type="project" value="InterPro"/>
</dbReference>
<dbReference type="InterPro" id="IPR016435">
    <property type="entry name" value="DPH1/DPH2"/>
</dbReference>
<keyword evidence="2" id="KW-0808">Transferase</keyword>
<dbReference type="AlphaFoldDB" id="A0A0M0BR21"/>
<dbReference type="Gene3D" id="3.40.50.11850">
    <property type="entry name" value="Diphthamide synthesis DPH1/DPH2 domain 2"/>
    <property type="match status" value="1"/>
</dbReference>
<dbReference type="Gene3D" id="3.40.50.11840">
    <property type="entry name" value="Diphthamide synthesis DPH1/DPH2 domain 1"/>
    <property type="match status" value="1"/>
</dbReference>
<comment type="caution">
    <text evidence="5">The sequence shown here is derived from an EMBL/GenBank/DDBJ whole genome shotgun (WGS) entry which is preliminary data.</text>
</comment>
<dbReference type="InterPro" id="IPR042264">
    <property type="entry name" value="DPH1/DPH2_2"/>
</dbReference>
<dbReference type="SFLD" id="SFLDS00032">
    <property type="entry name" value="Radical_SAM_3-amino-3-carboxyp"/>
    <property type="match status" value="1"/>
</dbReference>
<protein>
    <recommendedName>
        <fullName evidence="1">2-(3-amino-3-carboxypropyl)histidine synthase</fullName>
        <ecNumber evidence="1">2.5.1.108</ecNumber>
    </recommendedName>
</protein>
<reference evidence="6" key="1">
    <citation type="submission" date="2015-06" db="EMBL/GenBank/DDBJ databases">
        <title>New insights into the roles of widespread benthic archaea in carbon and nitrogen cycling.</title>
        <authorList>
            <person name="Lazar C.S."/>
            <person name="Baker B.J."/>
            <person name="Seitz K.W."/>
            <person name="Hyde A.S."/>
            <person name="Dick G.J."/>
            <person name="Hinrichs K.-U."/>
            <person name="Teske A.P."/>
        </authorList>
    </citation>
    <scope>NUCLEOTIDE SEQUENCE [LARGE SCALE GENOMIC DNA]</scope>
</reference>
<organism evidence="5 6">
    <name type="scientific">miscellaneous Crenarchaeota group-1 archaeon SG8-32-3</name>
    <dbReference type="NCBI Taxonomy" id="1685125"/>
    <lineage>
        <taxon>Archaea</taxon>
        <taxon>Candidatus Bathyarchaeota</taxon>
        <taxon>MCG-1</taxon>
    </lineage>
</organism>
<evidence type="ECO:0000256" key="4">
    <source>
        <dbReference type="ARBA" id="ARBA00048403"/>
    </source>
</evidence>
<accession>A0A0M0BR21</accession>
<dbReference type="GO" id="GO:0090560">
    <property type="term" value="F:2-(3-amino-3-carboxypropyl)histidine synthase activity"/>
    <property type="evidence" value="ECO:0007669"/>
    <property type="project" value="UniProtKB-EC"/>
</dbReference>
<comment type="catalytic activity">
    <reaction evidence="4">
        <text>L-histidyl-[translation elongation factor 2] + S-adenosyl-L-methionine = 2-[(3S)-amino-3-carboxypropyl]-L-histidyl-[translation elongation factor 2] + S-methyl-5'-thioadenosine + H(+)</text>
        <dbReference type="Rhea" id="RHEA:36783"/>
        <dbReference type="Rhea" id="RHEA-COMP:9748"/>
        <dbReference type="Rhea" id="RHEA-COMP:9749"/>
        <dbReference type="ChEBI" id="CHEBI:15378"/>
        <dbReference type="ChEBI" id="CHEBI:17509"/>
        <dbReference type="ChEBI" id="CHEBI:29979"/>
        <dbReference type="ChEBI" id="CHEBI:59789"/>
        <dbReference type="ChEBI" id="CHEBI:73995"/>
        <dbReference type="EC" id="2.5.1.108"/>
    </reaction>
</comment>
<dbReference type="NCBIfam" id="TIGR00322">
    <property type="entry name" value="diphth2_R"/>
    <property type="match status" value="1"/>
</dbReference>
<dbReference type="PANTHER" id="PTHR10762">
    <property type="entry name" value="DIPHTHAMIDE BIOSYNTHESIS PROTEIN"/>
    <property type="match status" value="1"/>
</dbReference>
<evidence type="ECO:0000313" key="5">
    <source>
        <dbReference type="EMBL" id="KON31013.1"/>
    </source>
</evidence>
<keyword evidence="3" id="KW-0949">S-adenosyl-L-methionine</keyword>
<evidence type="ECO:0000256" key="2">
    <source>
        <dbReference type="ARBA" id="ARBA00022679"/>
    </source>
</evidence>
<name>A0A0M0BR21_9ARCH</name>
<dbReference type="InterPro" id="IPR042263">
    <property type="entry name" value="DPH1/DPH2_1"/>
</dbReference>
<dbReference type="Pfam" id="PF01866">
    <property type="entry name" value="Diphthamide_syn"/>
    <property type="match status" value="1"/>
</dbReference>
<dbReference type="EMBL" id="LFWV01000045">
    <property type="protein sequence ID" value="KON31013.1"/>
    <property type="molecule type" value="Genomic_DNA"/>
</dbReference>
<dbReference type="Proteomes" id="UP000054016">
    <property type="component" value="Unassembled WGS sequence"/>
</dbReference>
<gene>
    <name evidence="5" type="ORF">AC478_03410</name>
</gene>